<keyword evidence="1" id="KW-1133">Transmembrane helix</keyword>
<evidence type="ECO:0000313" key="2">
    <source>
        <dbReference type="EMBL" id="MCC2166564.1"/>
    </source>
</evidence>
<feature type="transmembrane region" description="Helical" evidence="1">
    <location>
        <begin position="312"/>
        <end position="334"/>
    </location>
</feature>
<feature type="transmembrane region" description="Helical" evidence="1">
    <location>
        <begin position="256"/>
        <end position="277"/>
    </location>
</feature>
<feature type="transmembrane region" description="Helical" evidence="1">
    <location>
        <begin position="166"/>
        <end position="184"/>
    </location>
</feature>
<feature type="transmembrane region" description="Helical" evidence="1">
    <location>
        <begin position="401"/>
        <end position="424"/>
    </location>
</feature>
<comment type="caution">
    <text evidence="2">The sequence shown here is derived from an EMBL/GenBank/DDBJ whole genome shotgun (WGS) entry which is preliminary data.</text>
</comment>
<dbReference type="Proteomes" id="UP001199355">
    <property type="component" value="Unassembled WGS sequence"/>
</dbReference>
<feature type="transmembrane region" description="Helical" evidence="1">
    <location>
        <begin position="370"/>
        <end position="389"/>
    </location>
</feature>
<feature type="transmembrane region" description="Helical" evidence="1">
    <location>
        <begin position="126"/>
        <end position="146"/>
    </location>
</feature>
<protein>
    <submittedName>
        <fullName evidence="2">Glycosyltransferase family 39 protein</fullName>
    </submittedName>
</protein>
<feature type="transmembrane region" description="Helical" evidence="1">
    <location>
        <begin position="196"/>
        <end position="218"/>
    </location>
</feature>
<feature type="transmembrane region" description="Helical" evidence="1">
    <location>
        <begin position="77"/>
        <end position="96"/>
    </location>
</feature>
<proteinExistence type="predicted"/>
<dbReference type="AlphaFoldDB" id="A0AAE3DLN2"/>
<dbReference type="RefSeq" id="WP_308727652.1">
    <property type="nucleotide sequence ID" value="NZ_JAJEQF010000003.1"/>
</dbReference>
<organism evidence="2 3">
    <name type="scientific">Gallintestinimicrobium propionicum</name>
    <dbReference type="NCBI Taxonomy" id="2981770"/>
    <lineage>
        <taxon>Bacteria</taxon>
        <taxon>Bacillati</taxon>
        <taxon>Bacillota</taxon>
        <taxon>Clostridia</taxon>
        <taxon>Lachnospirales</taxon>
        <taxon>Lachnospiraceae</taxon>
        <taxon>Gallintestinimicrobium</taxon>
    </lineage>
</organism>
<keyword evidence="3" id="KW-1185">Reference proteome</keyword>
<accession>A0AAE3DLN2</accession>
<keyword evidence="1" id="KW-0472">Membrane</keyword>
<dbReference type="EMBL" id="JAJEQF010000003">
    <property type="protein sequence ID" value="MCC2166564.1"/>
    <property type="molecule type" value="Genomic_DNA"/>
</dbReference>
<reference evidence="2 3" key="1">
    <citation type="submission" date="2021-10" db="EMBL/GenBank/DDBJ databases">
        <title>Anaerobic single-cell dispensing facilitates the cultivation of human gut bacteria.</title>
        <authorList>
            <person name="Afrizal A."/>
        </authorList>
    </citation>
    <scope>NUCLEOTIDE SEQUENCE [LARGE SCALE GENOMIC DNA]</scope>
    <source>
        <strain evidence="2 3">CLA-AA-H244</strain>
    </source>
</reference>
<evidence type="ECO:0000256" key="1">
    <source>
        <dbReference type="SAM" id="Phobius"/>
    </source>
</evidence>
<name>A0AAE3DLN2_9FIRM</name>
<keyword evidence="1" id="KW-0812">Transmembrane</keyword>
<feature type="transmembrane region" description="Helical" evidence="1">
    <location>
        <begin position="286"/>
        <end position="306"/>
    </location>
</feature>
<evidence type="ECO:0000313" key="3">
    <source>
        <dbReference type="Proteomes" id="UP001199355"/>
    </source>
</evidence>
<sequence length="569" mass="64581">MKEKAKRLGTILFPVILFLYPLLKITQGIELTDTCYGLVNYRFFPHAGQEWTVATYLANVLGAFLMRLPFGDSLVGMRFYTGLFVSAMALLAYFFLKGKMPSWMAFLGEFAAISLCWIPTTSLYNYLTFFLFLCGTVLLYRGLIWQNRKWMAFAGVCLGASVLTRLPNIVECALIIAVFYYGILKKKKAAEIWKDVAACVIGFVAAFFVGFLAISLQFRFDAYPKMLVGLAGYSGTDETYSSLSMITSVVSAYVEAFKWVLILGIAALLGTVLFFLFPGKFEKGKMVLYLCMLPVLLRFLWGRGMFNLQYAFYWSVFEWCMVLLYVAIGLCIWTLADPLVFRRDKLLSLMVLLVILITPIGSNNETYPNMNNLFLVAPVTFWMGYRLLLKLRRLPYSFACRAMLVCVAVVFLIQSTGFGVRAVFRDSIEGQKRDTRVVNCKKLSGAKTNRANAEQLQDVVDYYAEHADELEENSRLLTFGDVPGFCWLFDLPSALSHDWPDMNTYPAETMRTDLEALSQAGEKPLVILCPGKVDTEDAQEAQKWELLQEFLAQNAYEMKLDNGTYQIYE</sequence>
<gene>
    <name evidence="2" type="ORF">LKD45_02420</name>
</gene>
<feature type="transmembrane region" description="Helical" evidence="1">
    <location>
        <begin position="346"/>
        <end position="364"/>
    </location>
</feature>